<dbReference type="EMBL" id="CP134190">
    <property type="protein sequence ID" value="WPB06230.1"/>
    <property type="molecule type" value="Genomic_DNA"/>
</dbReference>
<name>A0ABZ0P338_CERBT</name>
<evidence type="ECO:0000313" key="3">
    <source>
        <dbReference type="Proteomes" id="UP001302367"/>
    </source>
</evidence>
<keyword evidence="1" id="KW-1133">Transmembrane helix</keyword>
<protein>
    <submittedName>
        <fullName evidence="2">Uncharacterized protein</fullName>
    </submittedName>
</protein>
<keyword evidence="1" id="KW-0472">Membrane</keyword>
<dbReference type="RefSeq" id="XP_065459410.1">
    <property type="nucleotide sequence ID" value="XM_065603338.1"/>
</dbReference>
<dbReference type="GeneID" id="90644693"/>
<reference evidence="2 3" key="1">
    <citation type="submission" date="2023-09" db="EMBL/GenBank/DDBJ databases">
        <title>Complete-Gapless Cercospora beticola genome.</title>
        <authorList>
            <person name="Wyatt N.A."/>
            <person name="Spanner R.E."/>
            <person name="Bolton M.D."/>
        </authorList>
    </citation>
    <scope>NUCLEOTIDE SEQUENCE [LARGE SCALE GENOMIC DNA]</scope>
    <source>
        <strain evidence="2">Cb09-40</strain>
    </source>
</reference>
<keyword evidence="3" id="KW-1185">Reference proteome</keyword>
<sequence length="257" mass="29436">MKRRTKTENVDLTLPASDVANFSFLQLEAVTISVPDGSSPRMQTRWRFQKIDARSVRCISGRLVVSTCHRESRWNLASIDESGSKEASTISQHTSPVSAVISTHDTGHDRVVIKSPITIVFVADMDHNRDFRDAALDDYICAHMCSPPYWLTVLLRFSCNTQRRLVLEVAHHIRSQMLLYAMGCHIYCGLIPFSLPWRFWSDTSHPPEWILELEARTMLWTSELVMMACYWVGSVLGIDSPHKKHVSERFREKTGEK</sequence>
<gene>
    <name evidence="2" type="ORF">RHO25_010887</name>
</gene>
<evidence type="ECO:0000313" key="2">
    <source>
        <dbReference type="EMBL" id="WPB06230.1"/>
    </source>
</evidence>
<feature type="transmembrane region" description="Helical" evidence="1">
    <location>
        <begin position="177"/>
        <end position="197"/>
    </location>
</feature>
<accession>A0ABZ0P338</accession>
<proteinExistence type="predicted"/>
<feature type="transmembrane region" description="Helical" evidence="1">
    <location>
        <begin position="217"/>
        <end position="238"/>
    </location>
</feature>
<evidence type="ECO:0000256" key="1">
    <source>
        <dbReference type="SAM" id="Phobius"/>
    </source>
</evidence>
<dbReference type="Proteomes" id="UP001302367">
    <property type="component" value="Chromosome 7"/>
</dbReference>
<organism evidence="2 3">
    <name type="scientific">Cercospora beticola</name>
    <name type="common">Sugarbeet leaf spot fungus</name>
    <dbReference type="NCBI Taxonomy" id="122368"/>
    <lineage>
        <taxon>Eukaryota</taxon>
        <taxon>Fungi</taxon>
        <taxon>Dikarya</taxon>
        <taxon>Ascomycota</taxon>
        <taxon>Pezizomycotina</taxon>
        <taxon>Dothideomycetes</taxon>
        <taxon>Dothideomycetidae</taxon>
        <taxon>Mycosphaerellales</taxon>
        <taxon>Mycosphaerellaceae</taxon>
        <taxon>Cercospora</taxon>
    </lineage>
</organism>
<keyword evidence="1" id="KW-0812">Transmembrane</keyword>